<sequence>FLGTVSGFSKDAKIEKVIFYYIIKYKKIASGIYILDNKADFDYSMHYGNKE</sequence>
<feature type="non-terminal residue" evidence="1">
    <location>
        <position position="51"/>
    </location>
</feature>
<feature type="non-terminal residue" evidence="1">
    <location>
        <position position="1"/>
    </location>
</feature>
<reference evidence="1" key="1">
    <citation type="submission" date="2021-06" db="EMBL/GenBank/DDBJ databases">
        <authorList>
            <person name="Kallberg Y."/>
            <person name="Tangrot J."/>
            <person name="Rosling A."/>
        </authorList>
    </citation>
    <scope>NUCLEOTIDE SEQUENCE</scope>
    <source>
        <strain evidence="1">IL203A</strain>
    </source>
</reference>
<name>A0ACA9QMG0_9GLOM</name>
<protein>
    <submittedName>
        <fullName evidence="1">14183_t:CDS:1</fullName>
    </submittedName>
</protein>
<keyword evidence="2" id="KW-1185">Reference proteome</keyword>
<comment type="caution">
    <text evidence="1">The sequence shown here is derived from an EMBL/GenBank/DDBJ whole genome shotgun (WGS) entry which is preliminary data.</text>
</comment>
<proteinExistence type="predicted"/>
<dbReference type="Proteomes" id="UP000789702">
    <property type="component" value="Unassembled WGS sequence"/>
</dbReference>
<evidence type="ECO:0000313" key="2">
    <source>
        <dbReference type="Proteomes" id="UP000789702"/>
    </source>
</evidence>
<accession>A0ACA9QMG0</accession>
<gene>
    <name evidence="1" type="ORF">DHETER_LOCUS15131</name>
</gene>
<evidence type="ECO:0000313" key="1">
    <source>
        <dbReference type="EMBL" id="CAG8759015.1"/>
    </source>
</evidence>
<organism evidence="1 2">
    <name type="scientific">Dentiscutata heterogama</name>
    <dbReference type="NCBI Taxonomy" id="1316150"/>
    <lineage>
        <taxon>Eukaryota</taxon>
        <taxon>Fungi</taxon>
        <taxon>Fungi incertae sedis</taxon>
        <taxon>Mucoromycota</taxon>
        <taxon>Glomeromycotina</taxon>
        <taxon>Glomeromycetes</taxon>
        <taxon>Diversisporales</taxon>
        <taxon>Gigasporaceae</taxon>
        <taxon>Dentiscutata</taxon>
    </lineage>
</organism>
<dbReference type="EMBL" id="CAJVPU010050266">
    <property type="protein sequence ID" value="CAG8759015.1"/>
    <property type="molecule type" value="Genomic_DNA"/>
</dbReference>